<keyword evidence="2" id="KW-1185">Reference proteome</keyword>
<gene>
    <name evidence="1" type="ORF">BU26DRAFT_332165</name>
</gene>
<reference evidence="1" key="1">
    <citation type="journal article" date="2020" name="Stud. Mycol.">
        <title>101 Dothideomycetes genomes: a test case for predicting lifestyles and emergence of pathogens.</title>
        <authorList>
            <person name="Haridas S."/>
            <person name="Albert R."/>
            <person name="Binder M."/>
            <person name="Bloem J."/>
            <person name="Labutti K."/>
            <person name="Salamov A."/>
            <person name="Andreopoulos B."/>
            <person name="Baker S."/>
            <person name="Barry K."/>
            <person name="Bills G."/>
            <person name="Bluhm B."/>
            <person name="Cannon C."/>
            <person name="Castanera R."/>
            <person name="Culley D."/>
            <person name="Daum C."/>
            <person name="Ezra D."/>
            <person name="Gonzalez J."/>
            <person name="Henrissat B."/>
            <person name="Kuo A."/>
            <person name="Liang C."/>
            <person name="Lipzen A."/>
            <person name="Lutzoni F."/>
            <person name="Magnuson J."/>
            <person name="Mondo S."/>
            <person name="Nolan M."/>
            <person name="Ohm R."/>
            <person name="Pangilinan J."/>
            <person name="Park H.-J."/>
            <person name="Ramirez L."/>
            <person name="Alfaro M."/>
            <person name="Sun H."/>
            <person name="Tritt A."/>
            <person name="Yoshinaga Y."/>
            <person name="Zwiers L.-H."/>
            <person name="Turgeon B."/>
            <person name="Goodwin S."/>
            <person name="Spatafora J."/>
            <person name="Crous P."/>
            <person name="Grigoriev I."/>
        </authorList>
    </citation>
    <scope>NUCLEOTIDE SEQUENCE</scope>
    <source>
        <strain evidence="1">CBS 122368</strain>
    </source>
</reference>
<accession>A0A6A6IFR5</accession>
<evidence type="ECO:0000313" key="2">
    <source>
        <dbReference type="Proteomes" id="UP000800094"/>
    </source>
</evidence>
<protein>
    <submittedName>
        <fullName evidence="1">Uncharacterized protein</fullName>
    </submittedName>
</protein>
<dbReference type="EMBL" id="ML987196">
    <property type="protein sequence ID" value="KAF2248363.1"/>
    <property type="molecule type" value="Genomic_DNA"/>
</dbReference>
<organism evidence="1 2">
    <name type="scientific">Trematosphaeria pertusa</name>
    <dbReference type="NCBI Taxonomy" id="390896"/>
    <lineage>
        <taxon>Eukaryota</taxon>
        <taxon>Fungi</taxon>
        <taxon>Dikarya</taxon>
        <taxon>Ascomycota</taxon>
        <taxon>Pezizomycotina</taxon>
        <taxon>Dothideomycetes</taxon>
        <taxon>Pleosporomycetidae</taxon>
        <taxon>Pleosporales</taxon>
        <taxon>Massarineae</taxon>
        <taxon>Trematosphaeriaceae</taxon>
        <taxon>Trematosphaeria</taxon>
    </lineage>
</organism>
<name>A0A6A6IFR5_9PLEO</name>
<dbReference type="GeneID" id="54575527"/>
<sequence>MDEEFGEEWRAFGSRVEPVDKMSFMIRRDYGSWLEEATWDAYLFVAIKHGLIDYRQLCKEAMTAFLKNSLDSNVYNRHMWRKGDVFQCWDGIQSDDPTLRTLVSEKLPAIWDDVRGPTLWKAANSNKLWRASTDMIWSFCLVAGCPEGDRDDPFKSLEILRE</sequence>
<dbReference type="RefSeq" id="XP_033683367.1">
    <property type="nucleotide sequence ID" value="XM_033822197.1"/>
</dbReference>
<dbReference type="AlphaFoldDB" id="A0A6A6IFR5"/>
<proteinExistence type="predicted"/>
<dbReference type="Proteomes" id="UP000800094">
    <property type="component" value="Unassembled WGS sequence"/>
</dbReference>
<evidence type="ECO:0000313" key="1">
    <source>
        <dbReference type="EMBL" id="KAF2248363.1"/>
    </source>
</evidence>